<organism evidence="2 3">
    <name type="scientific">Prorocentrum cordatum</name>
    <dbReference type="NCBI Taxonomy" id="2364126"/>
    <lineage>
        <taxon>Eukaryota</taxon>
        <taxon>Sar</taxon>
        <taxon>Alveolata</taxon>
        <taxon>Dinophyceae</taxon>
        <taxon>Prorocentrales</taxon>
        <taxon>Prorocentraceae</taxon>
        <taxon>Prorocentrum</taxon>
    </lineage>
</organism>
<comment type="caution">
    <text evidence="2">The sequence shown here is derived from an EMBL/GenBank/DDBJ whole genome shotgun (WGS) entry which is preliminary data.</text>
</comment>
<evidence type="ECO:0000313" key="2">
    <source>
        <dbReference type="EMBL" id="CAK0795268.1"/>
    </source>
</evidence>
<keyword evidence="3" id="KW-1185">Reference proteome</keyword>
<feature type="non-terminal residue" evidence="2">
    <location>
        <position position="964"/>
    </location>
</feature>
<accession>A0ABN9PTV1</accession>
<sequence>MSKSLDIPERQVLISFWGDPNGLRYHGRVLLFATLTLGKWIVGTPDFDVQLADVSEHRVIPLGRDEDLPRRLLAETYFFDVPIEPESLARTRRAGRDLLEVFGLVGAAGALQQGGRWRAGDPAHDAFGDEIPEGVIGDGDQMAIRENTALVRIDEEWVAAALVEGSEPSEWKRLKATGPGRDPRLLGDERAGGQPRVSFPTIAKLSSPVNRPGWPFQGKPAATELQRALMTANRDFTSHHLDWRTKSGVNQHGVVCRVHRRLCETLSTLYSYDQVDPANVAGAEYLSRRLFEVETAVRRCPKVPDFANLEGIFAAPLGEDGRALLPEFGSFVSGLQRDEAQRLKQMRLWREETGHQAQGGGGPEGGGLLGSTPDDVCLAAAFAELGVGAELIEVTIVRFVAVLTAILSPFRTWAKVSRLPSRPALTPSDAFYGLLKSTDMCSDQPQHVRPYDPSKLRALRGLVTPRPLRDRLPPAGAQALDNADSVTYRAASEIDALAEQGLITPVRPCWGPRLRHDRAARRDFITRLHTVGVVGFRFGIRARIGAFFVAKKDGMLRLVLGGREAPSLRRRPPHSALGSAGALAGLGTSPSALRRAGLSDSDVDPHGAGVDLRDEFYQFVDDLADWFGFDFPEPAGYVGDPDDYFTDVGTAPDEICAELDRANLAYHEKVEPTRLYGSVGVVFDGQARKLRHTDKRAWKLYLGLQHLIGVGGATGYALRIIYGHLVNFFMLMRPALAVLDLGDHFVAEHRERFAEFQPDLLGEIRVAKGPTFLVEVDLGAPWAQVTYCSDARTYGYALHEACLTDDELLDTFSVRERWRFLDVEPAFQPGAADGPPSAIAAEATATLAAGLVGDPAFDLDDEHRGGACLDRRPARTATLDLDGMVTPVADAVVDRHRWALFVQGAWRYAAPIRVKEARMQLLGLIRASRSTRMHGHRVGSMGDNMAAFLSFEKGRARDFALRQL</sequence>
<name>A0ABN9PTV1_9DINO</name>
<gene>
    <name evidence="2" type="ORF">PCOR1329_LOCUS4985</name>
</gene>
<dbReference type="Proteomes" id="UP001189429">
    <property type="component" value="Unassembled WGS sequence"/>
</dbReference>
<protein>
    <submittedName>
        <fullName evidence="2">Uncharacterized protein</fullName>
    </submittedName>
</protein>
<reference evidence="2" key="1">
    <citation type="submission" date="2023-10" db="EMBL/GenBank/DDBJ databases">
        <authorList>
            <person name="Chen Y."/>
            <person name="Shah S."/>
            <person name="Dougan E. K."/>
            <person name="Thang M."/>
            <person name="Chan C."/>
        </authorList>
    </citation>
    <scope>NUCLEOTIDE SEQUENCE [LARGE SCALE GENOMIC DNA]</scope>
</reference>
<evidence type="ECO:0000313" key="3">
    <source>
        <dbReference type="Proteomes" id="UP001189429"/>
    </source>
</evidence>
<feature type="compositionally biased region" description="Basic and acidic residues" evidence="1">
    <location>
        <begin position="181"/>
        <end position="191"/>
    </location>
</feature>
<feature type="region of interest" description="Disordered" evidence="1">
    <location>
        <begin position="172"/>
        <end position="193"/>
    </location>
</feature>
<proteinExistence type="predicted"/>
<evidence type="ECO:0000256" key="1">
    <source>
        <dbReference type="SAM" id="MobiDB-lite"/>
    </source>
</evidence>
<dbReference type="EMBL" id="CAUYUJ010001303">
    <property type="protein sequence ID" value="CAK0795268.1"/>
    <property type="molecule type" value="Genomic_DNA"/>
</dbReference>